<keyword evidence="3" id="KW-1185">Reference proteome</keyword>
<comment type="caution">
    <text evidence="2">The sequence shown here is derived from an EMBL/GenBank/DDBJ whole genome shotgun (WGS) entry which is preliminary data.</text>
</comment>
<evidence type="ECO:0008006" key="4">
    <source>
        <dbReference type="Google" id="ProtNLM"/>
    </source>
</evidence>
<dbReference type="Proteomes" id="UP001589795">
    <property type="component" value="Unassembled WGS sequence"/>
</dbReference>
<feature type="region of interest" description="Disordered" evidence="1">
    <location>
        <begin position="18"/>
        <end position="37"/>
    </location>
</feature>
<name>A0ABV6CE50_9RHOB</name>
<gene>
    <name evidence="2" type="ORF">ACFFIZ_01245</name>
</gene>
<dbReference type="RefSeq" id="WP_265508810.1">
    <property type="nucleotide sequence ID" value="NZ_JAOTBE010000117.1"/>
</dbReference>
<organism evidence="2 3">
    <name type="scientific">Paracoccus rhizosphaerae</name>
    <dbReference type="NCBI Taxonomy" id="1133347"/>
    <lineage>
        <taxon>Bacteria</taxon>
        <taxon>Pseudomonadati</taxon>
        <taxon>Pseudomonadota</taxon>
        <taxon>Alphaproteobacteria</taxon>
        <taxon>Rhodobacterales</taxon>
        <taxon>Paracoccaceae</taxon>
        <taxon>Paracoccus</taxon>
    </lineage>
</organism>
<evidence type="ECO:0000313" key="2">
    <source>
        <dbReference type="EMBL" id="MFC0199004.1"/>
    </source>
</evidence>
<evidence type="ECO:0000256" key="1">
    <source>
        <dbReference type="SAM" id="MobiDB-lite"/>
    </source>
</evidence>
<reference evidence="2 3" key="1">
    <citation type="submission" date="2024-09" db="EMBL/GenBank/DDBJ databases">
        <authorList>
            <person name="Sun Q."/>
            <person name="Mori K."/>
        </authorList>
    </citation>
    <scope>NUCLEOTIDE SEQUENCE [LARGE SCALE GENOMIC DNA]</scope>
    <source>
        <strain evidence="2 3">CCM 7904</strain>
    </source>
</reference>
<evidence type="ECO:0000313" key="3">
    <source>
        <dbReference type="Proteomes" id="UP001589795"/>
    </source>
</evidence>
<dbReference type="EMBL" id="JBHLWQ010000014">
    <property type="protein sequence ID" value="MFC0199004.1"/>
    <property type="molecule type" value="Genomic_DNA"/>
</dbReference>
<accession>A0ABV6CE50</accession>
<sequence>MSVGSRALAGMAARHFDGANSAGLSNKPRRSAGSFNDRKASLSGVTVFEVKRLEALGGDHAG</sequence>
<proteinExistence type="predicted"/>
<protein>
    <recommendedName>
        <fullName evidence="4">Transposase</fullName>
    </recommendedName>
</protein>